<comment type="caution">
    <text evidence="1">The sequence shown here is derived from an EMBL/GenBank/DDBJ whole genome shotgun (WGS) entry which is preliminary data.</text>
</comment>
<gene>
    <name evidence="1" type="ORF">HMPREF0542_11701</name>
</gene>
<organism evidence="1 2">
    <name type="scientific">Ligilactobacillus ruminis ATCC 25644</name>
    <dbReference type="NCBI Taxonomy" id="525362"/>
    <lineage>
        <taxon>Bacteria</taxon>
        <taxon>Bacillati</taxon>
        <taxon>Bacillota</taxon>
        <taxon>Bacilli</taxon>
        <taxon>Lactobacillales</taxon>
        <taxon>Lactobacillaceae</taxon>
        <taxon>Ligilactobacillus</taxon>
    </lineage>
</organism>
<accession>E7FS24</accession>
<evidence type="ECO:0000313" key="1">
    <source>
        <dbReference type="EMBL" id="EFZ34067.1"/>
    </source>
</evidence>
<name>E7FS24_9LACO</name>
<reference evidence="1 2" key="1">
    <citation type="submission" date="2011-01" db="EMBL/GenBank/DDBJ databases">
        <authorList>
            <person name="Muzny D."/>
            <person name="Qin X."/>
            <person name="Buhay C."/>
            <person name="Dugan-Rocha S."/>
            <person name="Ding Y."/>
            <person name="Chen G."/>
            <person name="Hawes A."/>
            <person name="Holder M."/>
            <person name="Jhangiani S."/>
            <person name="Johnson A."/>
            <person name="Khan Z."/>
            <person name="Li Z."/>
            <person name="Liu W."/>
            <person name="Liu X."/>
            <person name="Perez L."/>
            <person name="Shen H."/>
            <person name="Wang Q."/>
            <person name="Watt J."/>
            <person name="Xi L."/>
            <person name="Xin Y."/>
            <person name="Zhou J."/>
            <person name="Deng J."/>
            <person name="Jiang H."/>
            <person name="Liu Y."/>
            <person name="Qu J."/>
            <person name="Song X.-Z."/>
            <person name="Zhang L."/>
            <person name="Villasana D."/>
            <person name="Johnson A."/>
            <person name="Liu J."/>
            <person name="Liyanage D."/>
            <person name="Lorensuhewa L."/>
            <person name="Robinson T."/>
            <person name="Song A."/>
            <person name="Song B.-B."/>
            <person name="Dinh H."/>
            <person name="Thornton R."/>
            <person name="Coyle M."/>
            <person name="Francisco L."/>
            <person name="Jackson L."/>
            <person name="Javaid M."/>
            <person name="Korchina V."/>
            <person name="Kovar C."/>
            <person name="Mata R."/>
            <person name="Mathew T."/>
            <person name="Ngo R."/>
            <person name="Nguyen L."/>
            <person name="Nguyen N."/>
            <person name="Okwuonu G."/>
            <person name="Ongeri F."/>
            <person name="Pham C."/>
            <person name="Simmons D."/>
            <person name="Wilczek-Boney K."/>
            <person name="Hale W."/>
            <person name="Jakkamsetti A."/>
            <person name="Pham P."/>
            <person name="Ruth R."/>
            <person name="San Lucas F."/>
            <person name="Warren J."/>
            <person name="Zhang J."/>
            <person name="Zhao Z."/>
            <person name="Zhou C."/>
            <person name="Zhu D."/>
            <person name="Lee S."/>
            <person name="Bess C."/>
            <person name="Blankenburg K."/>
            <person name="Forbes L."/>
            <person name="Fu Q."/>
            <person name="Gubbala S."/>
            <person name="Hirani K."/>
            <person name="Jayaseelan J.C."/>
            <person name="Lara F."/>
            <person name="Munidasa M."/>
            <person name="Palculict T."/>
            <person name="Patil S."/>
            <person name="Pu L.-L."/>
            <person name="Saada N."/>
            <person name="Tang L."/>
            <person name="Weissenberger G."/>
            <person name="Zhu Y."/>
            <person name="Hemphill L."/>
            <person name="Shang Y."/>
            <person name="Youmans B."/>
            <person name="Ayvaz T."/>
            <person name="Ross M."/>
            <person name="Santibanez J."/>
            <person name="Aqrawi P."/>
            <person name="Gross S."/>
            <person name="Joshi V."/>
            <person name="Fowler G."/>
            <person name="Nazareth L."/>
            <person name="Reid J."/>
            <person name="Worley K."/>
            <person name="Petrosino J."/>
            <person name="Highlander S."/>
            <person name="Gibbs R."/>
        </authorList>
    </citation>
    <scope>NUCLEOTIDE SEQUENCE [LARGE SCALE GENOMIC DNA]</scope>
    <source>
        <strain evidence="1 2">ATCC 25644</strain>
    </source>
</reference>
<proteinExistence type="predicted"/>
<dbReference type="EMBL" id="ACGS02000045">
    <property type="protein sequence ID" value="EFZ34067.1"/>
    <property type="molecule type" value="Genomic_DNA"/>
</dbReference>
<dbReference type="HOGENOM" id="CLU_182955_0_0_9"/>
<sequence length="97" mass="11012">MWTQITGTSQKSPFCSQTNSDAVIEQMMCSTAFGKITADYGHTDENGRFVRNWTARKMAITDKMIKNGRLSVKIQAFRTRFYGQMLQKAGFVRKSSS</sequence>
<dbReference type="AlphaFoldDB" id="E7FS24"/>
<protein>
    <submittedName>
        <fullName evidence="1">Uncharacterized protein</fullName>
    </submittedName>
</protein>
<evidence type="ECO:0000313" key="2">
    <source>
        <dbReference type="Proteomes" id="UP000004099"/>
    </source>
</evidence>
<dbReference type="Proteomes" id="UP000004099">
    <property type="component" value="Unassembled WGS sequence"/>
</dbReference>